<dbReference type="InterPro" id="IPR027417">
    <property type="entry name" value="P-loop_NTPase"/>
</dbReference>
<keyword evidence="8" id="KW-0732">Signal</keyword>
<evidence type="ECO:0000313" key="10">
    <source>
        <dbReference type="EnsemblProtists" id="EOD31049"/>
    </source>
</evidence>
<dbReference type="HOGENOM" id="CLU_000604_1_9_1"/>
<dbReference type="InterPro" id="IPR003593">
    <property type="entry name" value="AAA+_ATPase"/>
</dbReference>
<feature type="signal peptide" evidence="8">
    <location>
        <begin position="1"/>
        <end position="19"/>
    </location>
</feature>
<keyword evidence="3" id="KW-0547">Nucleotide-binding</keyword>
<feature type="chain" id="PRO_5044192935" description="ABC transporter domain-containing protein" evidence="8">
    <location>
        <begin position="20"/>
        <end position="479"/>
    </location>
</feature>
<protein>
    <recommendedName>
        <fullName evidence="9">ABC transporter domain-containing protein</fullName>
    </recommendedName>
</protein>
<dbReference type="GO" id="GO:0005524">
    <property type="term" value="F:ATP binding"/>
    <property type="evidence" value="ECO:0007669"/>
    <property type="project" value="UniProtKB-KW"/>
</dbReference>
<dbReference type="AlphaFoldDB" id="A0A0D3K5L4"/>
<dbReference type="Gene3D" id="3.40.50.300">
    <property type="entry name" value="P-loop containing nucleotide triphosphate hydrolases"/>
    <property type="match status" value="1"/>
</dbReference>
<dbReference type="Proteomes" id="UP000013827">
    <property type="component" value="Unassembled WGS sequence"/>
</dbReference>
<keyword evidence="5 7" id="KW-1133">Transmembrane helix</keyword>
<keyword evidence="6 7" id="KW-0472">Membrane</keyword>
<dbReference type="FunFam" id="3.40.50.300:FF:000630">
    <property type="entry name" value="ATP-binding cassette (ABC) transporter, putative"/>
    <property type="match status" value="1"/>
</dbReference>
<dbReference type="PANTHER" id="PTHR24223">
    <property type="entry name" value="ATP-BINDING CASSETTE SUB-FAMILY C"/>
    <property type="match status" value="1"/>
</dbReference>
<feature type="transmembrane region" description="Helical" evidence="7">
    <location>
        <begin position="116"/>
        <end position="138"/>
    </location>
</feature>
<dbReference type="EnsemblProtists" id="EOD31049">
    <property type="protein sequence ID" value="EOD31049"/>
    <property type="gene ID" value="EMIHUDRAFT_415294"/>
</dbReference>
<evidence type="ECO:0000313" key="11">
    <source>
        <dbReference type="Proteomes" id="UP000013827"/>
    </source>
</evidence>
<dbReference type="GeneID" id="17276322"/>
<dbReference type="SUPFAM" id="SSF52540">
    <property type="entry name" value="P-loop containing nucleoside triphosphate hydrolases"/>
    <property type="match status" value="1"/>
</dbReference>
<evidence type="ECO:0000256" key="1">
    <source>
        <dbReference type="ARBA" id="ARBA00022448"/>
    </source>
</evidence>
<dbReference type="InterPro" id="IPR036640">
    <property type="entry name" value="ABC1_TM_sf"/>
</dbReference>
<dbReference type="RefSeq" id="XP_005783478.1">
    <property type="nucleotide sequence ID" value="XM_005783421.1"/>
</dbReference>
<feature type="transmembrane region" description="Helical" evidence="7">
    <location>
        <begin position="150"/>
        <end position="170"/>
    </location>
</feature>
<evidence type="ECO:0000256" key="7">
    <source>
        <dbReference type="SAM" id="Phobius"/>
    </source>
</evidence>
<feature type="domain" description="ABC transporter" evidence="9">
    <location>
        <begin position="219"/>
        <end position="453"/>
    </location>
</feature>
<dbReference type="PROSITE" id="PS00211">
    <property type="entry name" value="ABC_TRANSPORTER_1"/>
    <property type="match status" value="1"/>
</dbReference>
<dbReference type="InterPro" id="IPR003439">
    <property type="entry name" value="ABC_transporter-like_ATP-bd"/>
</dbReference>
<dbReference type="GO" id="GO:0016887">
    <property type="term" value="F:ATP hydrolysis activity"/>
    <property type="evidence" value="ECO:0007669"/>
    <property type="project" value="InterPro"/>
</dbReference>
<name>A0A0D3K5L4_EMIH1</name>
<dbReference type="STRING" id="2903.R1FCT2"/>
<dbReference type="Pfam" id="PF00005">
    <property type="entry name" value="ABC_tran"/>
    <property type="match status" value="1"/>
</dbReference>
<evidence type="ECO:0000256" key="3">
    <source>
        <dbReference type="ARBA" id="ARBA00022741"/>
    </source>
</evidence>
<dbReference type="Gene3D" id="1.20.1560.10">
    <property type="entry name" value="ABC transporter type 1, transmembrane domain"/>
    <property type="match status" value="1"/>
</dbReference>
<accession>A0A0D3K5L4</accession>
<evidence type="ECO:0000256" key="6">
    <source>
        <dbReference type="ARBA" id="ARBA00023136"/>
    </source>
</evidence>
<evidence type="ECO:0000256" key="8">
    <source>
        <dbReference type="SAM" id="SignalP"/>
    </source>
</evidence>
<dbReference type="GO" id="GO:0042626">
    <property type="term" value="F:ATPase-coupled transmembrane transporter activity"/>
    <property type="evidence" value="ECO:0007669"/>
    <property type="project" value="TreeGrafter"/>
</dbReference>
<dbReference type="InterPro" id="IPR017871">
    <property type="entry name" value="ABC_transporter-like_CS"/>
</dbReference>
<keyword evidence="4" id="KW-0067">ATP-binding</keyword>
<keyword evidence="2 7" id="KW-0812">Transmembrane</keyword>
<dbReference type="GO" id="GO:0016020">
    <property type="term" value="C:membrane"/>
    <property type="evidence" value="ECO:0007669"/>
    <property type="project" value="InterPro"/>
</dbReference>
<keyword evidence="1" id="KW-0813">Transport</keyword>
<proteinExistence type="predicted"/>
<sequence length="479" mass="52111">MLIAAVVIVALTAVQLVAVERSNREAKRLANTAMAPVLTDVAEAAEAAELLRHCAFTKWDDDEKEECEGEDEDEDSPLAEASVADGYAPRFVRERFDRHVDEFLRLNLVTNSLQSWSFQTSYFVSLFFSVSAAAAIVLQADRLSPAESALALNYAFALPYFLMFFSLNVLQVTAALTALERLLELLDLPHEPAWRVPSVDDHLPPRWPATVHGRKGGAIEFCGASLRYAPSLPPVVRRLSARIEGGERVGLCGRTGAGKSSLVAMLFRLVDAYEGCVRLGGVDIATMGLQTLRRHLAVIPQVPLLMDGSIRLNLDPFGAHSEQRLAEVFALLALPPSIRLDTALGGGARGAAGLSAGQRQLLAFGRALLRDKLTVLVMDEPTANIDAETDARVQHTFVRGQLRGVTVLTVAHRLHTIADYDVVLVMEAGRLVEQGRPHELLRRSGSYLERMSAELGPEESRALRGRAAKAGVGWEEAPG</sequence>
<evidence type="ECO:0000259" key="9">
    <source>
        <dbReference type="PROSITE" id="PS50893"/>
    </source>
</evidence>
<evidence type="ECO:0000256" key="5">
    <source>
        <dbReference type="ARBA" id="ARBA00022989"/>
    </source>
</evidence>
<dbReference type="InterPro" id="IPR050173">
    <property type="entry name" value="ABC_transporter_C-like"/>
</dbReference>
<evidence type="ECO:0000256" key="2">
    <source>
        <dbReference type="ARBA" id="ARBA00022692"/>
    </source>
</evidence>
<keyword evidence="11" id="KW-1185">Reference proteome</keyword>
<dbReference type="eggNOG" id="KOG0054">
    <property type="taxonomic scope" value="Eukaryota"/>
</dbReference>
<reference evidence="11" key="1">
    <citation type="journal article" date="2013" name="Nature">
        <title>Pan genome of the phytoplankton Emiliania underpins its global distribution.</title>
        <authorList>
            <person name="Read B.A."/>
            <person name="Kegel J."/>
            <person name="Klute M.J."/>
            <person name="Kuo A."/>
            <person name="Lefebvre S.C."/>
            <person name="Maumus F."/>
            <person name="Mayer C."/>
            <person name="Miller J."/>
            <person name="Monier A."/>
            <person name="Salamov A."/>
            <person name="Young J."/>
            <person name="Aguilar M."/>
            <person name="Claverie J.M."/>
            <person name="Frickenhaus S."/>
            <person name="Gonzalez K."/>
            <person name="Herman E.K."/>
            <person name="Lin Y.C."/>
            <person name="Napier J."/>
            <person name="Ogata H."/>
            <person name="Sarno A.F."/>
            <person name="Shmutz J."/>
            <person name="Schroeder D."/>
            <person name="de Vargas C."/>
            <person name="Verret F."/>
            <person name="von Dassow P."/>
            <person name="Valentin K."/>
            <person name="Van de Peer Y."/>
            <person name="Wheeler G."/>
            <person name="Dacks J.B."/>
            <person name="Delwiche C.F."/>
            <person name="Dyhrman S.T."/>
            <person name="Glockner G."/>
            <person name="John U."/>
            <person name="Richards T."/>
            <person name="Worden A.Z."/>
            <person name="Zhang X."/>
            <person name="Grigoriev I.V."/>
            <person name="Allen A.E."/>
            <person name="Bidle K."/>
            <person name="Borodovsky M."/>
            <person name="Bowler C."/>
            <person name="Brownlee C."/>
            <person name="Cock J.M."/>
            <person name="Elias M."/>
            <person name="Gladyshev V.N."/>
            <person name="Groth M."/>
            <person name="Guda C."/>
            <person name="Hadaegh A."/>
            <person name="Iglesias-Rodriguez M.D."/>
            <person name="Jenkins J."/>
            <person name="Jones B.M."/>
            <person name="Lawson T."/>
            <person name="Leese F."/>
            <person name="Lindquist E."/>
            <person name="Lobanov A."/>
            <person name="Lomsadze A."/>
            <person name="Malik S.B."/>
            <person name="Marsh M.E."/>
            <person name="Mackinder L."/>
            <person name="Mock T."/>
            <person name="Mueller-Roeber B."/>
            <person name="Pagarete A."/>
            <person name="Parker M."/>
            <person name="Probert I."/>
            <person name="Quesneville H."/>
            <person name="Raines C."/>
            <person name="Rensing S.A."/>
            <person name="Riano-Pachon D.M."/>
            <person name="Richier S."/>
            <person name="Rokitta S."/>
            <person name="Shiraiwa Y."/>
            <person name="Soanes D.M."/>
            <person name="van der Giezen M."/>
            <person name="Wahlund T.M."/>
            <person name="Williams B."/>
            <person name="Wilson W."/>
            <person name="Wolfe G."/>
            <person name="Wurch L.L."/>
        </authorList>
    </citation>
    <scope>NUCLEOTIDE SEQUENCE</scope>
</reference>
<organism evidence="10 11">
    <name type="scientific">Emiliania huxleyi (strain CCMP1516)</name>
    <dbReference type="NCBI Taxonomy" id="280463"/>
    <lineage>
        <taxon>Eukaryota</taxon>
        <taxon>Haptista</taxon>
        <taxon>Haptophyta</taxon>
        <taxon>Prymnesiophyceae</taxon>
        <taxon>Isochrysidales</taxon>
        <taxon>Noelaerhabdaceae</taxon>
        <taxon>Emiliania</taxon>
    </lineage>
</organism>
<evidence type="ECO:0000256" key="4">
    <source>
        <dbReference type="ARBA" id="ARBA00022840"/>
    </source>
</evidence>
<dbReference type="SMART" id="SM00382">
    <property type="entry name" value="AAA"/>
    <property type="match status" value="1"/>
</dbReference>
<dbReference type="SUPFAM" id="SSF90123">
    <property type="entry name" value="ABC transporter transmembrane region"/>
    <property type="match status" value="1"/>
</dbReference>
<dbReference type="CDD" id="cd03244">
    <property type="entry name" value="ABCC_MRP_domain2"/>
    <property type="match status" value="1"/>
</dbReference>
<dbReference type="KEGG" id="ehx:EMIHUDRAFT_415294"/>
<dbReference type="PROSITE" id="PS50893">
    <property type="entry name" value="ABC_TRANSPORTER_2"/>
    <property type="match status" value="1"/>
</dbReference>
<dbReference type="PaxDb" id="2903-EOD31049"/>
<reference evidence="10" key="2">
    <citation type="submission" date="2024-10" db="UniProtKB">
        <authorList>
            <consortium name="EnsemblProtists"/>
        </authorList>
    </citation>
    <scope>IDENTIFICATION</scope>
</reference>